<dbReference type="EMBL" id="JADCNM010000008">
    <property type="protein sequence ID" value="KAG0471568.1"/>
    <property type="molecule type" value="Genomic_DNA"/>
</dbReference>
<feature type="domain" description="EF-hand" evidence="2">
    <location>
        <begin position="8"/>
        <end position="43"/>
    </location>
</feature>
<dbReference type="EMBL" id="JADCNL010000008">
    <property type="protein sequence ID" value="KAG0470023.1"/>
    <property type="molecule type" value="Genomic_DNA"/>
</dbReference>
<organism evidence="4 7">
    <name type="scientific">Vanilla planifolia</name>
    <name type="common">Vanilla</name>
    <dbReference type="NCBI Taxonomy" id="51239"/>
    <lineage>
        <taxon>Eukaryota</taxon>
        <taxon>Viridiplantae</taxon>
        <taxon>Streptophyta</taxon>
        <taxon>Embryophyta</taxon>
        <taxon>Tracheophyta</taxon>
        <taxon>Spermatophyta</taxon>
        <taxon>Magnoliopsida</taxon>
        <taxon>Liliopsida</taxon>
        <taxon>Asparagales</taxon>
        <taxon>Orchidaceae</taxon>
        <taxon>Vanilloideae</taxon>
        <taxon>Vanilleae</taxon>
        <taxon>Vanilla</taxon>
    </lineage>
</organism>
<dbReference type="PROSITE" id="PS50222">
    <property type="entry name" value="EF_HAND_2"/>
    <property type="match status" value="1"/>
</dbReference>
<protein>
    <recommendedName>
        <fullName evidence="2">EF-hand domain-containing protein</fullName>
    </recommendedName>
</protein>
<evidence type="ECO:0000259" key="2">
    <source>
        <dbReference type="PROSITE" id="PS50222"/>
    </source>
</evidence>
<evidence type="ECO:0000313" key="3">
    <source>
        <dbReference type="EMBL" id="KAG0470023.1"/>
    </source>
</evidence>
<sequence length="91" mass="10112">MAIFAKMSDEQAFKDWLNSIDVNGDGLISQKELRVALQALGQNFTHWKSWRAIRLADLNRNNFIDGDVEVKELMSYAGKLGIAATAAGARK</sequence>
<dbReference type="EMBL" id="JADCNM010000008">
    <property type="protein sequence ID" value="KAG0471590.1"/>
    <property type="molecule type" value="Genomic_DNA"/>
</dbReference>
<evidence type="ECO:0000313" key="5">
    <source>
        <dbReference type="EMBL" id="KAG0471590.1"/>
    </source>
</evidence>
<reference evidence="6 7" key="1">
    <citation type="journal article" date="2020" name="Nat. Food">
        <title>A phased Vanilla planifolia genome enables genetic improvement of flavour and production.</title>
        <authorList>
            <person name="Hasing T."/>
            <person name="Tang H."/>
            <person name="Brym M."/>
            <person name="Khazi F."/>
            <person name="Huang T."/>
            <person name="Chambers A.H."/>
        </authorList>
    </citation>
    <scope>NUCLEOTIDE SEQUENCE [LARGE SCALE GENOMIC DNA]</scope>
    <source>
        <tissue evidence="4">Leaf</tissue>
    </source>
</reference>
<evidence type="ECO:0000256" key="1">
    <source>
        <dbReference type="ARBA" id="ARBA00022837"/>
    </source>
</evidence>
<dbReference type="InterPro" id="IPR011992">
    <property type="entry name" value="EF-hand-dom_pair"/>
</dbReference>
<dbReference type="SMART" id="SM00054">
    <property type="entry name" value="EFh"/>
    <property type="match status" value="1"/>
</dbReference>
<dbReference type="Proteomes" id="UP000636800">
    <property type="component" value="Unassembled WGS sequence"/>
</dbReference>
<dbReference type="OrthoDB" id="1914225at2759"/>
<dbReference type="Pfam" id="PF13202">
    <property type="entry name" value="EF-hand_5"/>
    <property type="match status" value="1"/>
</dbReference>
<keyword evidence="1" id="KW-0106">Calcium</keyword>
<accession>A0A835QHH7</accession>
<dbReference type="AlphaFoldDB" id="A0A835QHH7"/>
<dbReference type="Gene3D" id="1.10.238.10">
    <property type="entry name" value="EF-hand"/>
    <property type="match status" value="1"/>
</dbReference>
<gene>
    <name evidence="4" type="ORF">HPP92_016114</name>
    <name evidence="5" type="ORF">HPP92_016136</name>
    <name evidence="3" type="ORF">HPP92_016723</name>
</gene>
<dbReference type="SUPFAM" id="SSF47473">
    <property type="entry name" value="EF-hand"/>
    <property type="match status" value="1"/>
</dbReference>
<proteinExistence type="predicted"/>
<keyword evidence="6" id="KW-1185">Reference proteome</keyword>
<dbReference type="PROSITE" id="PS00018">
    <property type="entry name" value="EF_HAND_1"/>
    <property type="match status" value="1"/>
</dbReference>
<dbReference type="Proteomes" id="UP000639772">
    <property type="component" value="Unassembled WGS sequence"/>
</dbReference>
<dbReference type="GO" id="GO:0005509">
    <property type="term" value="F:calcium ion binding"/>
    <property type="evidence" value="ECO:0007669"/>
    <property type="project" value="InterPro"/>
</dbReference>
<evidence type="ECO:0000313" key="6">
    <source>
        <dbReference type="Proteomes" id="UP000636800"/>
    </source>
</evidence>
<comment type="caution">
    <text evidence="4">The sequence shown here is derived from an EMBL/GenBank/DDBJ whole genome shotgun (WGS) entry which is preliminary data.</text>
</comment>
<name>A0A835QHH7_VANPL</name>
<dbReference type="InterPro" id="IPR018247">
    <property type="entry name" value="EF_Hand_1_Ca_BS"/>
</dbReference>
<evidence type="ECO:0000313" key="4">
    <source>
        <dbReference type="EMBL" id="KAG0471568.1"/>
    </source>
</evidence>
<evidence type="ECO:0000313" key="7">
    <source>
        <dbReference type="Proteomes" id="UP000639772"/>
    </source>
</evidence>
<dbReference type="InterPro" id="IPR002048">
    <property type="entry name" value="EF_hand_dom"/>
</dbReference>